<evidence type="ECO:0000313" key="2">
    <source>
        <dbReference type="EMBL" id="GBP09353.1"/>
    </source>
</evidence>
<dbReference type="AlphaFoldDB" id="A0A4C1T4A4"/>
<comment type="caution">
    <text evidence="2">The sequence shown here is derived from an EMBL/GenBank/DDBJ whole genome shotgun (WGS) entry which is preliminary data.</text>
</comment>
<evidence type="ECO:0000256" key="1">
    <source>
        <dbReference type="SAM" id="MobiDB-lite"/>
    </source>
</evidence>
<dbReference type="Proteomes" id="UP000299102">
    <property type="component" value="Unassembled WGS sequence"/>
</dbReference>
<reference evidence="2 3" key="1">
    <citation type="journal article" date="2019" name="Commun. Biol.">
        <title>The bagworm genome reveals a unique fibroin gene that provides high tensile strength.</title>
        <authorList>
            <person name="Kono N."/>
            <person name="Nakamura H."/>
            <person name="Ohtoshi R."/>
            <person name="Tomita M."/>
            <person name="Numata K."/>
            <person name="Arakawa K."/>
        </authorList>
    </citation>
    <scope>NUCLEOTIDE SEQUENCE [LARGE SCALE GENOMIC DNA]</scope>
</reference>
<feature type="compositionally biased region" description="Polar residues" evidence="1">
    <location>
        <begin position="1"/>
        <end position="12"/>
    </location>
</feature>
<feature type="compositionally biased region" description="Polar residues" evidence="1">
    <location>
        <begin position="20"/>
        <end position="34"/>
    </location>
</feature>
<accession>A0A4C1T4A4</accession>
<sequence>MLTSETNGLTSSPRHKGSGLSLSTRNSLVNSCGVTSGPGKTGQATPSTAESPPFRVVHDSKSNSGFSCALVRSFVVVPAPRCRRWRLVWFSRLSRTRIIAAPTSRGGDSYTNNSRRQNTAKENEARKVDNIEEGIEKRRKQTECSKLRATPKRGKEALVSKGRVARESPAGVSITLAIK</sequence>
<keyword evidence="3" id="KW-1185">Reference proteome</keyword>
<feature type="region of interest" description="Disordered" evidence="1">
    <location>
        <begin position="1"/>
        <end position="53"/>
    </location>
</feature>
<dbReference type="EMBL" id="BGZK01004503">
    <property type="protein sequence ID" value="GBP09353.1"/>
    <property type="molecule type" value="Genomic_DNA"/>
</dbReference>
<gene>
    <name evidence="2" type="ORF">EVAR_68131_1</name>
</gene>
<name>A0A4C1T4A4_EUMVA</name>
<proteinExistence type="predicted"/>
<protein>
    <submittedName>
        <fullName evidence="2">Uncharacterized protein</fullName>
    </submittedName>
</protein>
<organism evidence="2 3">
    <name type="scientific">Eumeta variegata</name>
    <name type="common">Bagworm moth</name>
    <name type="synonym">Eumeta japonica</name>
    <dbReference type="NCBI Taxonomy" id="151549"/>
    <lineage>
        <taxon>Eukaryota</taxon>
        <taxon>Metazoa</taxon>
        <taxon>Ecdysozoa</taxon>
        <taxon>Arthropoda</taxon>
        <taxon>Hexapoda</taxon>
        <taxon>Insecta</taxon>
        <taxon>Pterygota</taxon>
        <taxon>Neoptera</taxon>
        <taxon>Endopterygota</taxon>
        <taxon>Lepidoptera</taxon>
        <taxon>Glossata</taxon>
        <taxon>Ditrysia</taxon>
        <taxon>Tineoidea</taxon>
        <taxon>Psychidae</taxon>
        <taxon>Oiketicinae</taxon>
        <taxon>Eumeta</taxon>
    </lineage>
</organism>
<evidence type="ECO:0000313" key="3">
    <source>
        <dbReference type="Proteomes" id="UP000299102"/>
    </source>
</evidence>